<evidence type="ECO:0000259" key="2">
    <source>
        <dbReference type="Pfam" id="PF20153"/>
    </source>
</evidence>
<comment type="caution">
    <text evidence="3">The sequence shown here is derived from an EMBL/GenBank/DDBJ whole genome shotgun (WGS) entry which is preliminary data.</text>
</comment>
<reference evidence="3" key="2">
    <citation type="submission" date="2020-11" db="EMBL/GenBank/DDBJ databases">
        <authorList>
            <consortium name="DOE Joint Genome Institute"/>
            <person name="Kuo A."/>
            <person name="Miyauchi S."/>
            <person name="Kiss E."/>
            <person name="Drula E."/>
            <person name="Kohler A."/>
            <person name="Sanchez-Garcia M."/>
            <person name="Andreopoulos B."/>
            <person name="Barry K.W."/>
            <person name="Bonito G."/>
            <person name="Buee M."/>
            <person name="Carver A."/>
            <person name="Chen C."/>
            <person name="Cichocki N."/>
            <person name="Clum A."/>
            <person name="Culley D."/>
            <person name="Crous P.W."/>
            <person name="Fauchery L."/>
            <person name="Girlanda M."/>
            <person name="Hayes R."/>
            <person name="Keri Z."/>
            <person name="Labutti K."/>
            <person name="Lipzen A."/>
            <person name="Lombard V."/>
            <person name="Magnuson J."/>
            <person name="Maillard F."/>
            <person name="Morin E."/>
            <person name="Murat C."/>
            <person name="Nolan M."/>
            <person name="Ohm R."/>
            <person name="Pangilinan J."/>
            <person name="Pereira M."/>
            <person name="Perotto S."/>
            <person name="Peter M."/>
            <person name="Riley R."/>
            <person name="Sitrit Y."/>
            <person name="Stielow B."/>
            <person name="Szollosi G."/>
            <person name="Zifcakova L."/>
            <person name="Stursova M."/>
            <person name="Spatafora J.W."/>
            <person name="Tedersoo L."/>
            <person name="Vaario L.-M."/>
            <person name="Yamada A."/>
            <person name="Yan M."/>
            <person name="Wang P."/>
            <person name="Xu J."/>
            <person name="Bruns T."/>
            <person name="Baldrian P."/>
            <person name="Vilgalys R."/>
            <person name="Henrissat B."/>
            <person name="Grigoriev I.V."/>
            <person name="Hibbett D."/>
            <person name="Nagy L.G."/>
            <person name="Martin F.M."/>
        </authorList>
    </citation>
    <scope>NUCLEOTIDE SEQUENCE</scope>
    <source>
        <strain evidence="3">UH-Tt-Lm1</strain>
    </source>
</reference>
<feature type="transmembrane region" description="Helical" evidence="1">
    <location>
        <begin position="47"/>
        <end position="66"/>
    </location>
</feature>
<feature type="transmembrane region" description="Helical" evidence="1">
    <location>
        <begin position="206"/>
        <end position="230"/>
    </location>
</feature>
<feature type="non-terminal residue" evidence="3">
    <location>
        <position position="244"/>
    </location>
</feature>
<keyword evidence="1" id="KW-0812">Transmembrane</keyword>
<keyword evidence="1" id="KW-0472">Membrane</keyword>
<feature type="domain" description="DUF6535" evidence="2">
    <location>
        <begin position="27"/>
        <end position="201"/>
    </location>
</feature>
<evidence type="ECO:0000313" key="4">
    <source>
        <dbReference type="Proteomes" id="UP000736335"/>
    </source>
</evidence>
<dbReference type="OrthoDB" id="2686251at2759"/>
<proteinExistence type="predicted"/>
<reference evidence="3" key="1">
    <citation type="journal article" date="2020" name="Nat. Commun.">
        <title>Large-scale genome sequencing of mycorrhizal fungi provides insights into the early evolution of symbiotic traits.</title>
        <authorList>
            <person name="Miyauchi S."/>
            <person name="Kiss E."/>
            <person name="Kuo A."/>
            <person name="Drula E."/>
            <person name="Kohler A."/>
            <person name="Sanchez-Garcia M."/>
            <person name="Morin E."/>
            <person name="Andreopoulos B."/>
            <person name="Barry K.W."/>
            <person name="Bonito G."/>
            <person name="Buee M."/>
            <person name="Carver A."/>
            <person name="Chen C."/>
            <person name="Cichocki N."/>
            <person name="Clum A."/>
            <person name="Culley D."/>
            <person name="Crous P.W."/>
            <person name="Fauchery L."/>
            <person name="Girlanda M."/>
            <person name="Hayes R.D."/>
            <person name="Keri Z."/>
            <person name="LaButti K."/>
            <person name="Lipzen A."/>
            <person name="Lombard V."/>
            <person name="Magnuson J."/>
            <person name="Maillard F."/>
            <person name="Murat C."/>
            <person name="Nolan M."/>
            <person name="Ohm R.A."/>
            <person name="Pangilinan J."/>
            <person name="Pereira M.F."/>
            <person name="Perotto S."/>
            <person name="Peter M."/>
            <person name="Pfister S."/>
            <person name="Riley R."/>
            <person name="Sitrit Y."/>
            <person name="Stielow J.B."/>
            <person name="Szollosi G."/>
            <person name="Zifcakova L."/>
            <person name="Stursova M."/>
            <person name="Spatafora J.W."/>
            <person name="Tedersoo L."/>
            <person name="Vaario L.M."/>
            <person name="Yamada A."/>
            <person name="Yan M."/>
            <person name="Wang P."/>
            <person name="Xu J."/>
            <person name="Bruns T."/>
            <person name="Baldrian P."/>
            <person name="Vilgalys R."/>
            <person name="Dunand C."/>
            <person name="Henrissat B."/>
            <person name="Grigoriev I.V."/>
            <person name="Hibbett D."/>
            <person name="Nagy L.G."/>
            <person name="Martin F.M."/>
        </authorList>
    </citation>
    <scope>NUCLEOTIDE SEQUENCE</scope>
    <source>
        <strain evidence="3">UH-Tt-Lm1</strain>
    </source>
</reference>
<dbReference type="EMBL" id="WIUZ02000016">
    <property type="protein sequence ID" value="KAF9780469.1"/>
    <property type="molecule type" value="Genomic_DNA"/>
</dbReference>
<dbReference type="Pfam" id="PF20153">
    <property type="entry name" value="DUF6535"/>
    <property type="match status" value="1"/>
</dbReference>
<dbReference type="AlphaFoldDB" id="A0A9P6L2I7"/>
<keyword evidence="4" id="KW-1185">Reference proteome</keyword>
<keyword evidence="1" id="KW-1133">Transmembrane helix</keyword>
<name>A0A9P6L2I7_9AGAM</name>
<organism evidence="3 4">
    <name type="scientific">Thelephora terrestris</name>
    <dbReference type="NCBI Taxonomy" id="56493"/>
    <lineage>
        <taxon>Eukaryota</taxon>
        <taxon>Fungi</taxon>
        <taxon>Dikarya</taxon>
        <taxon>Basidiomycota</taxon>
        <taxon>Agaricomycotina</taxon>
        <taxon>Agaricomycetes</taxon>
        <taxon>Thelephorales</taxon>
        <taxon>Thelephoraceae</taxon>
        <taxon>Thelephora</taxon>
    </lineage>
</organism>
<dbReference type="InterPro" id="IPR045338">
    <property type="entry name" value="DUF6535"/>
</dbReference>
<sequence length="244" mass="26755">MSLTTLRSKKQSGSPTQGEHQVRFYETYHRVAEEYDKDFLKKYGGDLDTTLIFAGLFSAVTSAFIIEVDSKLQPDPSEETAALLRVLIYKIDSTTFGSDVPTLPPPRNGPSSAMVHVQAILFTSLAASLLSALLAMLGKQWLSRYDSSDVRGSAIARSRNRQRKLDGIDAWYFVYMMESLPLMLQAALLLLGCALSRYLWETSSTVASVMIGVTSFGLLFYLSIVIAGAISKSCPYQTPGSPAL</sequence>
<evidence type="ECO:0000313" key="3">
    <source>
        <dbReference type="EMBL" id="KAF9780469.1"/>
    </source>
</evidence>
<dbReference type="Proteomes" id="UP000736335">
    <property type="component" value="Unassembled WGS sequence"/>
</dbReference>
<feature type="transmembrane region" description="Helical" evidence="1">
    <location>
        <begin position="113"/>
        <end position="137"/>
    </location>
</feature>
<protein>
    <recommendedName>
        <fullName evidence="2">DUF6535 domain-containing protein</fullName>
    </recommendedName>
</protein>
<accession>A0A9P6L2I7</accession>
<gene>
    <name evidence="3" type="ORF">BJ322DRAFT_1011815</name>
</gene>
<evidence type="ECO:0000256" key="1">
    <source>
        <dbReference type="SAM" id="Phobius"/>
    </source>
</evidence>